<evidence type="ECO:0000313" key="2">
    <source>
        <dbReference type="EMBL" id="CAF1698225.1"/>
    </source>
</evidence>
<protein>
    <submittedName>
        <fullName evidence="2">(rape) hypothetical protein</fullName>
    </submittedName>
</protein>
<sequence length="92" mass="10413">MIMMREIVVGSFIIGAFIFGAILILIYLLRCLLYETTGVERKPRGEKTLDKEESFASLDTSLSGNEHPLKDPERESITVVLLSNASMHLWQE</sequence>
<feature type="transmembrane region" description="Helical" evidence="1">
    <location>
        <begin position="7"/>
        <end position="29"/>
    </location>
</feature>
<reference evidence="2" key="1">
    <citation type="submission" date="2021-01" db="EMBL/GenBank/DDBJ databases">
        <authorList>
            <consortium name="Genoscope - CEA"/>
            <person name="William W."/>
        </authorList>
    </citation>
    <scope>NUCLEOTIDE SEQUENCE</scope>
</reference>
<dbReference type="AlphaFoldDB" id="A0A816I5R5"/>
<organism evidence="2">
    <name type="scientific">Brassica napus</name>
    <name type="common">Rape</name>
    <dbReference type="NCBI Taxonomy" id="3708"/>
    <lineage>
        <taxon>Eukaryota</taxon>
        <taxon>Viridiplantae</taxon>
        <taxon>Streptophyta</taxon>
        <taxon>Embryophyta</taxon>
        <taxon>Tracheophyta</taxon>
        <taxon>Spermatophyta</taxon>
        <taxon>Magnoliopsida</taxon>
        <taxon>eudicotyledons</taxon>
        <taxon>Gunneridae</taxon>
        <taxon>Pentapetalae</taxon>
        <taxon>rosids</taxon>
        <taxon>malvids</taxon>
        <taxon>Brassicales</taxon>
        <taxon>Brassicaceae</taxon>
        <taxon>Brassiceae</taxon>
        <taxon>Brassica</taxon>
    </lineage>
</organism>
<dbReference type="EMBL" id="HG994367">
    <property type="protein sequence ID" value="CAF1698225.1"/>
    <property type="molecule type" value="Genomic_DNA"/>
</dbReference>
<keyword evidence="1" id="KW-0472">Membrane</keyword>
<evidence type="ECO:0000256" key="1">
    <source>
        <dbReference type="SAM" id="Phobius"/>
    </source>
</evidence>
<dbReference type="Proteomes" id="UP001295469">
    <property type="component" value="Chromosome C03"/>
</dbReference>
<name>A0A816I5R5_BRANA</name>
<accession>A0A816I5R5</accession>
<keyword evidence="1" id="KW-1133">Transmembrane helix</keyword>
<gene>
    <name evidence="2" type="ORF">DARMORV10_C03P12390.1</name>
</gene>
<proteinExistence type="predicted"/>
<keyword evidence="1" id="KW-0812">Transmembrane</keyword>